<proteinExistence type="predicted"/>
<sequence length="79" mass="8768">MPKVTNFGVCPFGGRPILLRSHIIRVNYCACMVFHKKVKSPKMSLSCHQQFNSYAVICWLKHVAEDVATVSKAINGGGF</sequence>
<keyword evidence="2" id="KW-1185">Reference proteome</keyword>
<protein>
    <submittedName>
        <fullName evidence="1">Uncharacterized protein</fullName>
    </submittedName>
</protein>
<accession>A0A8X7C328</accession>
<reference evidence="1" key="1">
    <citation type="submission" date="2020-08" db="EMBL/GenBank/DDBJ databases">
        <title>Multicomponent nature underlies the extraordinary mechanical properties of spider dragline silk.</title>
        <authorList>
            <person name="Kono N."/>
            <person name="Nakamura H."/>
            <person name="Mori M."/>
            <person name="Yoshida Y."/>
            <person name="Ohtoshi R."/>
            <person name="Malay A.D."/>
            <person name="Moran D.A.P."/>
            <person name="Tomita M."/>
            <person name="Numata K."/>
            <person name="Arakawa K."/>
        </authorList>
    </citation>
    <scope>NUCLEOTIDE SEQUENCE</scope>
</reference>
<dbReference type="AlphaFoldDB" id="A0A8X7C328"/>
<dbReference type="Proteomes" id="UP000886998">
    <property type="component" value="Unassembled WGS sequence"/>
</dbReference>
<gene>
    <name evidence="1" type="ORF">TNIN_133451</name>
</gene>
<name>A0A8X7C328_9ARAC</name>
<evidence type="ECO:0000313" key="1">
    <source>
        <dbReference type="EMBL" id="GFY50899.1"/>
    </source>
</evidence>
<evidence type="ECO:0000313" key="2">
    <source>
        <dbReference type="Proteomes" id="UP000886998"/>
    </source>
</evidence>
<dbReference type="EMBL" id="BMAV01007786">
    <property type="protein sequence ID" value="GFY50899.1"/>
    <property type="molecule type" value="Genomic_DNA"/>
</dbReference>
<organism evidence="1 2">
    <name type="scientific">Trichonephila inaurata madagascariensis</name>
    <dbReference type="NCBI Taxonomy" id="2747483"/>
    <lineage>
        <taxon>Eukaryota</taxon>
        <taxon>Metazoa</taxon>
        <taxon>Ecdysozoa</taxon>
        <taxon>Arthropoda</taxon>
        <taxon>Chelicerata</taxon>
        <taxon>Arachnida</taxon>
        <taxon>Araneae</taxon>
        <taxon>Araneomorphae</taxon>
        <taxon>Entelegynae</taxon>
        <taxon>Araneoidea</taxon>
        <taxon>Nephilidae</taxon>
        <taxon>Trichonephila</taxon>
        <taxon>Trichonephila inaurata</taxon>
    </lineage>
</organism>
<comment type="caution">
    <text evidence="1">The sequence shown here is derived from an EMBL/GenBank/DDBJ whole genome shotgun (WGS) entry which is preliminary data.</text>
</comment>